<gene>
    <name evidence="5" type="ORF">METZ01_LOCUS405535</name>
</gene>
<evidence type="ECO:0000259" key="4">
    <source>
        <dbReference type="Pfam" id="PF02746"/>
    </source>
</evidence>
<reference evidence="5" key="1">
    <citation type="submission" date="2018-05" db="EMBL/GenBank/DDBJ databases">
        <authorList>
            <person name="Lanie J.A."/>
            <person name="Ng W.-L."/>
            <person name="Kazmierczak K.M."/>
            <person name="Andrzejewski T.M."/>
            <person name="Davidsen T.M."/>
            <person name="Wayne K.J."/>
            <person name="Tettelin H."/>
            <person name="Glass J.I."/>
            <person name="Rusch D."/>
            <person name="Podicherti R."/>
            <person name="Tsui H.-C.T."/>
            <person name="Winkler M.E."/>
        </authorList>
    </citation>
    <scope>NUCLEOTIDE SEQUENCE</scope>
</reference>
<sequence length="213" mass="24631">MKIVNVTTETLRHKWGDTTRDSVILHIESDNGLIGISRGGDPQIISEILTPLLIGEDPRNILKLWYLMYQEIWKYRKIKLDVIKGSSSLGAIDIALWDLYGKYLKEPVWRILGGFSNEVKVYADGIGYYNQTTEEVVKIFKSHADQGYEYIKYHITEPDVDIAVEKLILSHQLINSKNTINPKKFMIDAFSMWTIDQAKEYIDKTLNVPIYFL</sequence>
<dbReference type="InterPro" id="IPR029017">
    <property type="entry name" value="Enolase-like_N"/>
</dbReference>
<evidence type="ECO:0000256" key="2">
    <source>
        <dbReference type="ARBA" id="ARBA00022723"/>
    </source>
</evidence>
<dbReference type="Pfam" id="PF02746">
    <property type="entry name" value="MR_MLE_N"/>
    <property type="match status" value="1"/>
</dbReference>
<accession>A0A382W3H3</accession>
<protein>
    <recommendedName>
        <fullName evidence="4">Mandelate racemase/muconate lactonizing enzyme N-terminal domain-containing protein</fullName>
    </recommendedName>
</protein>
<dbReference type="SUPFAM" id="SSF51604">
    <property type="entry name" value="Enolase C-terminal domain-like"/>
    <property type="match status" value="1"/>
</dbReference>
<dbReference type="SUPFAM" id="SSF54826">
    <property type="entry name" value="Enolase N-terminal domain-like"/>
    <property type="match status" value="1"/>
</dbReference>
<dbReference type="Gene3D" id="3.30.390.10">
    <property type="entry name" value="Enolase-like, N-terminal domain"/>
    <property type="match status" value="1"/>
</dbReference>
<dbReference type="GO" id="GO:0016052">
    <property type="term" value="P:carbohydrate catabolic process"/>
    <property type="evidence" value="ECO:0007669"/>
    <property type="project" value="TreeGrafter"/>
</dbReference>
<dbReference type="Gene3D" id="3.20.20.120">
    <property type="entry name" value="Enolase-like C-terminal domain"/>
    <property type="match status" value="1"/>
</dbReference>
<feature type="domain" description="Mandelate racemase/muconate lactonizing enzyme N-terminal" evidence="4">
    <location>
        <begin position="20"/>
        <end position="113"/>
    </location>
</feature>
<keyword evidence="3" id="KW-0460">Magnesium</keyword>
<dbReference type="PANTHER" id="PTHR13794">
    <property type="entry name" value="ENOLASE SUPERFAMILY, MANDELATE RACEMASE"/>
    <property type="match status" value="1"/>
</dbReference>
<evidence type="ECO:0000256" key="3">
    <source>
        <dbReference type="ARBA" id="ARBA00022842"/>
    </source>
</evidence>
<evidence type="ECO:0000313" key="5">
    <source>
        <dbReference type="EMBL" id="SVD52681.1"/>
    </source>
</evidence>
<dbReference type="InterPro" id="IPR046945">
    <property type="entry name" value="RHMD-like"/>
</dbReference>
<organism evidence="5">
    <name type="scientific">marine metagenome</name>
    <dbReference type="NCBI Taxonomy" id="408172"/>
    <lineage>
        <taxon>unclassified sequences</taxon>
        <taxon>metagenomes</taxon>
        <taxon>ecological metagenomes</taxon>
    </lineage>
</organism>
<dbReference type="InterPro" id="IPR036849">
    <property type="entry name" value="Enolase-like_C_sf"/>
</dbReference>
<proteinExistence type="predicted"/>
<keyword evidence="2" id="KW-0479">Metal-binding</keyword>
<dbReference type="GO" id="GO:0000287">
    <property type="term" value="F:magnesium ion binding"/>
    <property type="evidence" value="ECO:0007669"/>
    <property type="project" value="TreeGrafter"/>
</dbReference>
<name>A0A382W3H3_9ZZZZ</name>
<feature type="non-terminal residue" evidence="5">
    <location>
        <position position="213"/>
    </location>
</feature>
<dbReference type="GO" id="GO:0016836">
    <property type="term" value="F:hydro-lyase activity"/>
    <property type="evidence" value="ECO:0007669"/>
    <property type="project" value="TreeGrafter"/>
</dbReference>
<dbReference type="InterPro" id="IPR013341">
    <property type="entry name" value="Mandelate_racemase_N_dom"/>
</dbReference>
<dbReference type="AlphaFoldDB" id="A0A382W3H3"/>
<dbReference type="PANTHER" id="PTHR13794:SF58">
    <property type="entry name" value="MITOCHONDRIAL ENOLASE SUPERFAMILY MEMBER 1"/>
    <property type="match status" value="1"/>
</dbReference>
<comment type="cofactor">
    <cofactor evidence="1">
        <name>Mg(2+)</name>
        <dbReference type="ChEBI" id="CHEBI:18420"/>
    </cofactor>
</comment>
<evidence type="ECO:0000256" key="1">
    <source>
        <dbReference type="ARBA" id="ARBA00001946"/>
    </source>
</evidence>
<dbReference type="EMBL" id="UINC01156325">
    <property type="protein sequence ID" value="SVD52681.1"/>
    <property type="molecule type" value="Genomic_DNA"/>
</dbReference>